<keyword evidence="2" id="KW-1185">Reference proteome</keyword>
<organism evidence="1 2">
    <name type="scientific">Nitrococcus mobilis Nb-231</name>
    <dbReference type="NCBI Taxonomy" id="314278"/>
    <lineage>
        <taxon>Bacteria</taxon>
        <taxon>Pseudomonadati</taxon>
        <taxon>Pseudomonadota</taxon>
        <taxon>Gammaproteobacteria</taxon>
        <taxon>Chromatiales</taxon>
        <taxon>Ectothiorhodospiraceae</taxon>
        <taxon>Nitrococcus</taxon>
    </lineage>
</organism>
<evidence type="ECO:0000313" key="1">
    <source>
        <dbReference type="EMBL" id="EAR22903.1"/>
    </source>
</evidence>
<name>A4BNV4_9GAMM</name>
<dbReference type="AlphaFoldDB" id="A4BNV4"/>
<dbReference type="HOGENOM" id="CLU_3330670_0_0_6"/>
<dbReference type="Proteomes" id="UP000003374">
    <property type="component" value="Unassembled WGS sequence"/>
</dbReference>
<accession>A4BNV4</accession>
<evidence type="ECO:0000313" key="2">
    <source>
        <dbReference type="Proteomes" id="UP000003374"/>
    </source>
</evidence>
<dbReference type="STRING" id="314278.NB231_10633"/>
<reference evidence="1 2" key="1">
    <citation type="submission" date="2006-02" db="EMBL/GenBank/DDBJ databases">
        <authorList>
            <person name="Waterbury J."/>
            <person name="Ferriera S."/>
            <person name="Johnson J."/>
            <person name="Kravitz S."/>
            <person name="Halpern A."/>
            <person name="Remington K."/>
            <person name="Beeson K."/>
            <person name="Tran B."/>
            <person name="Rogers Y.-H."/>
            <person name="Friedman R."/>
            <person name="Venter J.C."/>
        </authorList>
    </citation>
    <scope>NUCLEOTIDE SEQUENCE [LARGE SCALE GENOMIC DNA]</scope>
    <source>
        <strain evidence="1 2">Nb-231</strain>
    </source>
</reference>
<gene>
    <name evidence="1" type="ORF">NB231_10633</name>
</gene>
<proteinExistence type="predicted"/>
<comment type="caution">
    <text evidence="1">The sequence shown here is derived from an EMBL/GenBank/DDBJ whole genome shotgun (WGS) entry which is preliminary data.</text>
</comment>
<dbReference type="EMBL" id="AAOF01000002">
    <property type="protein sequence ID" value="EAR22903.1"/>
    <property type="molecule type" value="Genomic_DNA"/>
</dbReference>
<protein>
    <submittedName>
        <fullName evidence="1">Uncharacterized protein</fullName>
    </submittedName>
</protein>
<sequence>MDFLARSDAPVVLGGYQSLAAKSRGMLLQFVGQGLVGM</sequence>